<gene>
    <name evidence="2" type="ORF">F2Q68_00021152</name>
</gene>
<feature type="compositionally biased region" description="Polar residues" evidence="1">
    <location>
        <begin position="635"/>
        <end position="649"/>
    </location>
</feature>
<evidence type="ECO:0000256" key="1">
    <source>
        <dbReference type="SAM" id="MobiDB-lite"/>
    </source>
</evidence>
<name>A0A8S9FS09_BRACR</name>
<evidence type="ECO:0000313" key="2">
    <source>
        <dbReference type="EMBL" id="KAF2536725.1"/>
    </source>
</evidence>
<reference evidence="2" key="1">
    <citation type="submission" date="2019-12" db="EMBL/GenBank/DDBJ databases">
        <title>Genome sequencing and annotation of Brassica cretica.</title>
        <authorList>
            <person name="Studholme D.J."/>
            <person name="Sarris P.F."/>
        </authorList>
    </citation>
    <scope>NUCLEOTIDE SEQUENCE</scope>
    <source>
        <strain evidence="2">PFS-001/15</strain>
        <tissue evidence="2">Leaf</tissue>
    </source>
</reference>
<feature type="region of interest" description="Disordered" evidence="1">
    <location>
        <begin position="449"/>
        <end position="471"/>
    </location>
</feature>
<feature type="region of interest" description="Disordered" evidence="1">
    <location>
        <begin position="629"/>
        <end position="658"/>
    </location>
</feature>
<sequence length="742" mass="86384">MESFTFVDCSQRSSGGIVRDLESLLVNSRSSVQHSNQPVVPDPHRPHVYYDPFPSTLRRSKLTPQHRSTVPRKSIDIHKEESIDSSPGNWENDYYNPTMAVHTATPTKDTLHTEEYDEDYEEERATEYRGIRTKEGDYSIGSWADDHYHESYAVETSVHERGVDEPHGGFTYEELLNYQERSDTDSLFTQACRRGSRFYRPFTRAKHLSINITASTSIDIRSQPPSNDIADILQIANGVENFFMQQHNIPEHQQRFTNEFYDTDGGVDDCFKLKYRQHTRPSIDIRDPTTIDKRPEFGRRAYDRDGTWRFHWEEKDEYGVYRDNYGHARDVDGHIIRVSKDDIISLLERASMDEHNYLCLPEHARSFTQTKLVPEIYIKDEINEMLYGVCGAQEKNEGDFQMKLDGVYYPLNDSISWLTTYVEEMRQDIARIQTKRVAKLTAPASIDRKLSTSIDDEPSHSNQMKSQPDSYTRAEIDQLSEAMQREIVEIQRYIARRPEASPSIDRRLHISTNSRRHTSIDEATPTNRGRLVPKMTSDMSDTNNHGEEISDDAYTTLIRNQFQLESHGERLQKIENATATMKDIWHKGDEPMRDFTGSWFNKRREEMETCFPSTCGRGTPLYRPFTRVKRPSIDNRASTSIDIRSQPPSTKREKAKQNNNYLTPDEFCFFRDPEGYARAIDGHTLQVSREDIANILQMSNGEENLFMQQRNMPEHQQRVTNEFYDTAGGVDDRFKPKYRQHT</sequence>
<dbReference type="EMBL" id="QGKW02002228">
    <property type="protein sequence ID" value="KAF2536725.1"/>
    <property type="molecule type" value="Genomic_DNA"/>
</dbReference>
<organism evidence="2 3">
    <name type="scientific">Brassica cretica</name>
    <name type="common">Mustard</name>
    <dbReference type="NCBI Taxonomy" id="69181"/>
    <lineage>
        <taxon>Eukaryota</taxon>
        <taxon>Viridiplantae</taxon>
        <taxon>Streptophyta</taxon>
        <taxon>Embryophyta</taxon>
        <taxon>Tracheophyta</taxon>
        <taxon>Spermatophyta</taxon>
        <taxon>Magnoliopsida</taxon>
        <taxon>eudicotyledons</taxon>
        <taxon>Gunneridae</taxon>
        <taxon>Pentapetalae</taxon>
        <taxon>rosids</taxon>
        <taxon>malvids</taxon>
        <taxon>Brassicales</taxon>
        <taxon>Brassicaceae</taxon>
        <taxon>Brassiceae</taxon>
        <taxon>Brassica</taxon>
    </lineage>
</organism>
<comment type="caution">
    <text evidence="2">The sequence shown here is derived from an EMBL/GenBank/DDBJ whole genome shotgun (WGS) entry which is preliminary data.</text>
</comment>
<feature type="compositionally biased region" description="Polar residues" evidence="1">
    <location>
        <begin position="460"/>
        <end position="470"/>
    </location>
</feature>
<dbReference type="AlphaFoldDB" id="A0A8S9FS09"/>
<dbReference type="Proteomes" id="UP000712281">
    <property type="component" value="Unassembled WGS sequence"/>
</dbReference>
<proteinExistence type="predicted"/>
<evidence type="ECO:0000313" key="3">
    <source>
        <dbReference type="Proteomes" id="UP000712281"/>
    </source>
</evidence>
<accession>A0A8S9FS09</accession>
<protein>
    <submittedName>
        <fullName evidence="2">Uncharacterized protein</fullName>
    </submittedName>
</protein>
<feature type="region of interest" description="Disordered" evidence="1">
    <location>
        <begin position="520"/>
        <end position="546"/>
    </location>
</feature>